<evidence type="ECO:0000313" key="2">
    <source>
        <dbReference type="EMBL" id="CAD5225713.1"/>
    </source>
</evidence>
<keyword evidence="1" id="KW-0472">Membrane</keyword>
<dbReference type="AlphaFoldDB" id="A0A811LBF0"/>
<evidence type="ECO:0000313" key="3">
    <source>
        <dbReference type="Proteomes" id="UP000614601"/>
    </source>
</evidence>
<keyword evidence="1" id="KW-1133">Transmembrane helix</keyword>
<evidence type="ECO:0000256" key="1">
    <source>
        <dbReference type="SAM" id="Phobius"/>
    </source>
</evidence>
<feature type="transmembrane region" description="Helical" evidence="1">
    <location>
        <begin position="37"/>
        <end position="57"/>
    </location>
</feature>
<comment type="caution">
    <text evidence="2">The sequence shown here is derived from an EMBL/GenBank/DDBJ whole genome shotgun (WGS) entry which is preliminary data.</text>
</comment>
<dbReference type="Proteomes" id="UP000783686">
    <property type="component" value="Unassembled WGS sequence"/>
</dbReference>
<sequence>MSCYCVAFEFPDVDLTECVIYSCLTENHAFTFARIRWYNGVINVALSMIFIVQFVYFKSKTTANNIKDSSWTELEQDIAENSIQKRAKTLPSAKTRTNG</sequence>
<gene>
    <name evidence="2" type="ORF">BOKJ2_LOCUS11715</name>
</gene>
<proteinExistence type="predicted"/>
<name>A0A811LBF0_9BILA</name>
<reference evidence="2" key="1">
    <citation type="submission" date="2020-09" db="EMBL/GenBank/DDBJ databases">
        <authorList>
            <person name="Kikuchi T."/>
        </authorList>
    </citation>
    <scope>NUCLEOTIDE SEQUENCE</scope>
    <source>
        <strain evidence="2">SH1</strain>
    </source>
</reference>
<dbReference type="Proteomes" id="UP000614601">
    <property type="component" value="Unassembled WGS sequence"/>
</dbReference>
<keyword evidence="1" id="KW-0812">Transmembrane</keyword>
<protein>
    <submittedName>
        <fullName evidence="2">Uncharacterized protein</fullName>
    </submittedName>
</protein>
<dbReference type="EMBL" id="CAJFCW020000005">
    <property type="protein sequence ID" value="CAG9121227.1"/>
    <property type="molecule type" value="Genomic_DNA"/>
</dbReference>
<keyword evidence="3" id="KW-1185">Reference proteome</keyword>
<accession>A0A811LBF0</accession>
<dbReference type="EMBL" id="CAJFDH010000005">
    <property type="protein sequence ID" value="CAD5225713.1"/>
    <property type="molecule type" value="Genomic_DNA"/>
</dbReference>
<organism evidence="2 3">
    <name type="scientific">Bursaphelenchus okinawaensis</name>
    <dbReference type="NCBI Taxonomy" id="465554"/>
    <lineage>
        <taxon>Eukaryota</taxon>
        <taxon>Metazoa</taxon>
        <taxon>Ecdysozoa</taxon>
        <taxon>Nematoda</taxon>
        <taxon>Chromadorea</taxon>
        <taxon>Rhabditida</taxon>
        <taxon>Tylenchina</taxon>
        <taxon>Tylenchomorpha</taxon>
        <taxon>Aphelenchoidea</taxon>
        <taxon>Aphelenchoididae</taxon>
        <taxon>Bursaphelenchus</taxon>
    </lineage>
</organism>